<keyword evidence="3" id="KW-1185">Reference proteome</keyword>
<dbReference type="Proteomes" id="UP000038010">
    <property type="component" value="Unassembled WGS sequence"/>
</dbReference>
<evidence type="ECO:0000313" key="2">
    <source>
        <dbReference type="EMBL" id="KPI40557.1"/>
    </source>
</evidence>
<dbReference type="OrthoDB" id="5126878at2759"/>
<accession>A0A0N1P1E5</accession>
<name>A0A0N1P1E5_9EURO</name>
<gene>
    <name evidence="2" type="ORF">AB675_7825</name>
</gene>
<sequence length="635" mass="69971">MQLLQEGLKAVLAGDPFIAQDTIQQGRQTEVEHEQRAKVNTEDQWQLRASRRAPGGKGTFQTMCLKQKSQRSTKPRLSDCVSLAPLIEDTSLSLAARWHWTMNPMDASMCPFSVEVHGHVCQAIDAAAIYALDSIESYRRNQNHGRYTTPKSASVALTALRDALDADDRLANTTHVVAVGLILAAECWREITSITNSIHVFAVVQMLELRIEAGYFGDTDRQLIRSIAMSAMIEAVLAGCDCILGDKLLLHTPSNLWSVPKTDRCLAAVDLVNTRILLIPRAIRLLREYSQTSDPAIYEEVVKALSAVNDLPDAPLIMSMIASSSCVVSDTAYPSSAPRYPLSQAFAFDSTTVLQLAVQFYMYKALRSNLALRCLDLGIIIPSPTAAFGPNAMTLQHESATAAENLVRCVPYSVSLDTAIPLGAIRMLKAMMVSWTCWDLQLDQTPYRSSASQHTRNHSGSSNSSRHSSRQPSRASSLDPELPIPVGPLDQPGRKAPVDMFVWPPLRAMFESRVSSPTPPSTPPQMTLPIRPTSNDKATHAVRMRTYCEEMSNYGLARWGGNILTPSNFARMRRVLMGVDEAPRRQESPGAKASQVGQQAGMVYPRHYTPRAHYTEEAIMDEVMLQPIPPMLAVA</sequence>
<feature type="compositionally biased region" description="Low complexity" evidence="1">
    <location>
        <begin position="459"/>
        <end position="477"/>
    </location>
</feature>
<dbReference type="GeneID" id="28740102"/>
<protein>
    <recommendedName>
        <fullName evidence="4">Transcription factor domain-containing protein</fullName>
    </recommendedName>
</protein>
<reference evidence="2 3" key="1">
    <citation type="submission" date="2015-06" db="EMBL/GenBank/DDBJ databases">
        <title>Draft genome of the ant-associated black yeast Phialophora attae CBS 131958.</title>
        <authorList>
            <person name="Moreno L.F."/>
            <person name="Stielow B.J."/>
            <person name="de Hoog S."/>
            <person name="Vicente V.A."/>
            <person name="Weiss V.A."/>
            <person name="de Vries M."/>
            <person name="Cruz L.M."/>
            <person name="Souza E.M."/>
        </authorList>
    </citation>
    <scope>NUCLEOTIDE SEQUENCE [LARGE SCALE GENOMIC DNA]</scope>
    <source>
        <strain evidence="2 3">CBS 131958</strain>
    </source>
</reference>
<feature type="region of interest" description="Disordered" evidence="1">
    <location>
        <begin position="513"/>
        <end position="538"/>
    </location>
</feature>
<evidence type="ECO:0000313" key="3">
    <source>
        <dbReference type="Proteomes" id="UP000038010"/>
    </source>
</evidence>
<dbReference type="RefSeq" id="XP_018000520.1">
    <property type="nucleotide sequence ID" value="XM_018148222.1"/>
</dbReference>
<dbReference type="AlphaFoldDB" id="A0A0N1P1E5"/>
<proteinExistence type="predicted"/>
<dbReference type="EMBL" id="LFJN01000012">
    <property type="protein sequence ID" value="KPI40557.1"/>
    <property type="molecule type" value="Genomic_DNA"/>
</dbReference>
<organism evidence="2 3">
    <name type="scientific">Cyphellophora attinorum</name>
    <dbReference type="NCBI Taxonomy" id="1664694"/>
    <lineage>
        <taxon>Eukaryota</taxon>
        <taxon>Fungi</taxon>
        <taxon>Dikarya</taxon>
        <taxon>Ascomycota</taxon>
        <taxon>Pezizomycotina</taxon>
        <taxon>Eurotiomycetes</taxon>
        <taxon>Chaetothyriomycetidae</taxon>
        <taxon>Chaetothyriales</taxon>
        <taxon>Cyphellophoraceae</taxon>
        <taxon>Cyphellophora</taxon>
    </lineage>
</organism>
<evidence type="ECO:0008006" key="4">
    <source>
        <dbReference type="Google" id="ProtNLM"/>
    </source>
</evidence>
<feature type="region of interest" description="Disordered" evidence="1">
    <location>
        <begin position="449"/>
        <end position="495"/>
    </location>
</feature>
<dbReference type="VEuPathDB" id="FungiDB:AB675_7825"/>
<evidence type="ECO:0000256" key="1">
    <source>
        <dbReference type="SAM" id="MobiDB-lite"/>
    </source>
</evidence>
<comment type="caution">
    <text evidence="2">The sequence shown here is derived from an EMBL/GenBank/DDBJ whole genome shotgun (WGS) entry which is preliminary data.</text>
</comment>